<evidence type="ECO:0008006" key="4">
    <source>
        <dbReference type="Google" id="ProtNLM"/>
    </source>
</evidence>
<dbReference type="EMBL" id="CP045121">
    <property type="protein sequence ID" value="QIN80264.1"/>
    <property type="molecule type" value="Genomic_DNA"/>
</dbReference>
<dbReference type="AlphaFoldDB" id="A0A6G8Q1A4"/>
<keyword evidence="3" id="KW-1185">Reference proteome</keyword>
<feature type="region of interest" description="Disordered" evidence="1">
    <location>
        <begin position="30"/>
        <end position="64"/>
    </location>
</feature>
<sequence>MRDFAARIDRALSSARKHGVRFSAGAGAGDMEMQGLGKGTEDEGLPVGGPDHLEGRPGWRDPGVPDGSSKLCYFLDGVQSTREIGRIGAVPIVVTTVAATIINRCDRRFSRVGIEEGPPVVVRAVILPNSIGDEKVAALWEALTSSGLVGLEPGEDPHHPDLLLDSTEYAANPDPSDYVGLRESAMVRVRTLRERLETALLRRWETDDRVLGGDDWIAVDGQLRDIKESNRRAVGLIKSVARPEFTGEEIGVLLDLEPGMRTTSFVPGWQRELPPNERRTSWYMRMWPPQSGADALGSLMRVEAQRGTSAEEVDEISRWILAEKAPLAKPDSRWPAMIYPIQYVEKVLKPTVQGSERAFARLERGLAANGGN</sequence>
<name>A0A6G8Q1A4_9ACTN</name>
<protein>
    <recommendedName>
        <fullName evidence="4">NurA domain-containing protein</fullName>
    </recommendedName>
</protein>
<organism evidence="2 3">
    <name type="scientific">Rubrobacter marinus</name>
    <dbReference type="NCBI Taxonomy" id="2653852"/>
    <lineage>
        <taxon>Bacteria</taxon>
        <taxon>Bacillati</taxon>
        <taxon>Actinomycetota</taxon>
        <taxon>Rubrobacteria</taxon>
        <taxon>Rubrobacterales</taxon>
        <taxon>Rubrobacteraceae</taxon>
        <taxon>Rubrobacter</taxon>
    </lineage>
</organism>
<proteinExistence type="predicted"/>
<dbReference type="InterPro" id="IPR012337">
    <property type="entry name" value="RNaseH-like_sf"/>
</dbReference>
<dbReference type="RefSeq" id="WP_166397936.1">
    <property type="nucleotide sequence ID" value="NZ_CP045121.1"/>
</dbReference>
<dbReference type="SUPFAM" id="SSF53098">
    <property type="entry name" value="Ribonuclease H-like"/>
    <property type="match status" value="1"/>
</dbReference>
<gene>
    <name evidence="2" type="ORF">GBA65_19020</name>
</gene>
<evidence type="ECO:0000256" key="1">
    <source>
        <dbReference type="SAM" id="MobiDB-lite"/>
    </source>
</evidence>
<dbReference type="Proteomes" id="UP000502706">
    <property type="component" value="Chromosome"/>
</dbReference>
<dbReference type="KEGG" id="rmar:GBA65_19020"/>
<evidence type="ECO:0000313" key="3">
    <source>
        <dbReference type="Proteomes" id="UP000502706"/>
    </source>
</evidence>
<reference evidence="2 3" key="1">
    <citation type="submission" date="2019-10" db="EMBL/GenBank/DDBJ databases">
        <title>Rubrobacter sp nov SCSIO 52915 isolated from a deep-sea sediment in the South China Sea.</title>
        <authorList>
            <person name="Chen R.W."/>
        </authorList>
    </citation>
    <scope>NUCLEOTIDE SEQUENCE [LARGE SCALE GENOMIC DNA]</scope>
    <source>
        <strain evidence="2 3">SCSIO 52915</strain>
    </source>
</reference>
<evidence type="ECO:0000313" key="2">
    <source>
        <dbReference type="EMBL" id="QIN80264.1"/>
    </source>
</evidence>
<accession>A0A6G8Q1A4</accession>